<gene>
    <name evidence="1" type="ORF">AA0113_g4714</name>
</gene>
<name>A0A4V1X6N8_9PLEO</name>
<accession>A0A4V1X6N8</accession>
<comment type="caution">
    <text evidence="1">The sequence shown here is derived from an EMBL/GenBank/DDBJ whole genome shotgun (WGS) entry which is preliminary data.</text>
</comment>
<organism evidence="1 2">
    <name type="scientific">Alternaria arborescens</name>
    <dbReference type="NCBI Taxonomy" id="156630"/>
    <lineage>
        <taxon>Eukaryota</taxon>
        <taxon>Fungi</taxon>
        <taxon>Dikarya</taxon>
        <taxon>Ascomycota</taxon>
        <taxon>Pezizomycotina</taxon>
        <taxon>Dothideomycetes</taxon>
        <taxon>Pleosporomycetidae</taxon>
        <taxon>Pleosporales</taxon>
        <taxon>Pleosporineae</taxon>
        <taxon>Pleosporaceae</taxon>
        <taxon>Alternaria</taxon>
        <taxon>Alternaria sect. Alternaria</taxon>
    </lineage>
</organism>
<dbReference type="EMBL" id="PEJP01000016">
    <property type="protein sequence ID" value="RYO67138.1"/>
    <property type="molecule type" value="Genomic_DNA"/>
</dbReference>
<keyword evidence="2" id="KW-1185">Reference proteome</keyword>
<evidence type="ECO:0000313" key="1">
    <source>
        <dbReference type="EMBL" id="RYO67138.1"/>
    </source>
</evidence>
<dbReference type="Proteomes" id="UP000293823">
    <property type="component" value="Unassembled WGS sequence"/>
</dbReference>
<reference evidence="2" key="1">
    <citation type="journal article" date="2019" name="bioRxiv">
        <title>Genomics, evolutionary history and diagnostics of the Alternaria alternata species group including apple and Asian pear pathotypes.</title>
        <authorList>
            <person name="Armitage A.D."/>
            <person name="Cockerton H.M."/>
            <person name="Sreenivasaprasad S."/>
            <person name="Woodhall J.W."/>
            <person name="Lane C.R."/>
            <person name="Harrison R.J."/>
            <person name="Clarkson J.P."/>
        </authorList>
    </citation>
    <scope>NUCLEOTIDE SEQUENCE [LARGE SCALE GENOMIC DNA]</scope>
    <source>
        <strain evidence="2">RGR 97.0016</strain>
    </source>
</reference>
<protein>
    <submittedName>
        <fullName evidence="1">Uncharacterized protein</fullName>
    </submittedName>
</protein>
<sequence>MSIQKKMGKACLFSSHDSEANTQMILRTLKQTCAESATRTKTATNKMQSLNALNEGVAVI</sequence>
<evidence type="ECO:0000313" key="2">
    <source>
        <dbReference type="Proteomes" id="UP000293823"/>
    </source>
</evidence>
<proteinExistence type="predicted"/>
<dbReference type="AlphaFoldDB" id="A0A4V1X6N8"/>